<organism evidence="1 2">
    <name type="scientific">Schumannella soli</name>
    <dbReference type="NCBI Taxonomy" id="2590779"/>
    <lineage>
        <taxon>Bacteria</taxon>
        <taxon>Bacillati</taxon>
        <taxon>Actinomycetota</taxon>
        <taxon>Actinomycetes</taxon>
        <taxon>Micrococcales</taxon>
        <taxon>Microbacteriaceae</taxon>
        <taxon>Schumannella</taxon>
    </lineage>
</organism>
<dbReference type="EMBL" id="VHQG01000001">
    <property type="protein sequence ID" value="TPW77559.1"/>
    <property type="molecule type" value="Genomic_DNA"/>
</dbReference>
<proteinExistence type="predicted"/>
<name>A0A506YAR1_9MICO</name>
<keyword evidence="2" id="KW-1185">Reference proteome</keyword>
<dbReference type="Proteomes" id="UP000316252">
    <property type="component" value="Unassembled WGS sequence"/>
</dbReference>
<reference evidence="1 2" key="1">
    <citation type="submission" date="2019-06" db="EMBL/GenBank/DDBJ databases">
        <authorList>
            <person name="Li F."/>
        </authorList>
    </citation>
    <scope>NUCLEOTIDE SEQUENCE [LARGE SCALE GENOMIC DNA]</scope>
    <source>
        <strain evidence="1 2">10F1D-1</strain>
    </source>
</reference>
<sequence>MARSEDPIAQWMVDRVHELGRCSRVDLLADVVTEFGPRAELERPLMNSFRFLHRGTIRWIPAGAYWQSNLVASATGSTGPRQLSHSVTDEKDLTTVVSAVDASHSRRNR</sequence>
<accession>A0A506YAR1</accession>
<dbReference type="RefSeq" id="WP_141162087.1">
    <property type="nucleotide sequence ID" value="NZ_VHQG01000001.1"/>
</dbReference>
<dbReference type="OrthoDB" id="8454520at2"/>
<evidence type="ECO:0000313" key="2">
    <source>
        <dbReference type="Proteomes" id="UP000316252"/>
    </source>
</evidence>
<evidence type="ECO:0000313" key="1">
    <source>
        <dbReference type="EMBL" id="TPW77559.1"/>
    </source>
</evidence>
<comment type="caution">
    <text evidence="1">The sequence shown here is derived from an EMBL/GenBank/DDBJ whole genome shotgun (WGS) entry which is preliminary data.</text>
</comment>
<protein>
    <submittedName>
        <fullName evidence="1">Uncharacterized protein</fullName>
    </submittedName>
</protein>
<gene>
    <name evidence="1" type="ORF">FJ657_02450</name>
</gene>
<dbReference type="AlphaFoldDB" id="A0A506YAR1"/>